<sequence length="348" mass="38831">MHPRPYDPFFSIHACSPDNPYDAGYIAYGSMPLLHTLQSPCYSFPYSRQTPNPQVVHHAPAHQQQNTPFHKSPECHELPASPLTSPNLRKAMSQMTLVTDQSMRGNYAASMHSARADYPESPIAKSYPRPPVWYNDYTAAFHVNSKERNPLNLSMSDLSRAPCNAPTNPPNSTVPNRRQSTISRQPAPTRALSTIIPNTKPQPSQSLLSRPSTRHIPPRPYQPDLTPINKPLSGPNHSTKTSNVDRYALEQGPHINFRPTPSTTRTKFAGAEVQRMHNMVPSRLAGEGVEVLGPRMRFFDPNGMPYSTLVERIREKEVLDGRAQRRSGTAGGPDSGFLKNDGRYFKGM</sequence>
<name>A0A9P9IUU5_9PLEO</name>
<reference evidence="2" key="1">
    <citation type="journal article" date="2021" name="Nat. Commun.">
        <title>Genetic determinants of endophytism in the Arabidopsis root mycobiome.</title>
        <authorList>
            <person name="Mesny F."/>
            <person name="Miyauchi S."/>
            <person name="Thiergart T."/>
            <person name="Pickel B."/>
            <person name="Atanasova L."/>
            <person name="Karlsson M."/>
            <person name="Huettel B."/>
            <person name="Barry K.W."/>
            <person name="Haridas S."/>
            <person name="Chen C."/>
            <person name="Bauer D."/>
            <person name="Andreopoulos W."/>
            <person name="Pangilinan J."/>
            <person name="LaButti K."/>
            <person name="Riley R."/>
            <person name="Lipzen A."/>
            <person name="Clum A."/>
            <person name="Drula E."/>
            <person name="Henrissat B."/>
            <person name="Kohler A."/>
            <person name="Grigoriev I.V."/>
            <person name="Martin F.M."/>
            <person name="Hacquard S."/>
        </authorList>
    </citation>
    <scope>NUCLEOTIDE SEQUENCE</scope>
    <source>
        <strain evidence="2">MPI-CAGE-CH-0243</strain>
    </source>
</reference>
<dbReference type="AlphaFoldDB" id="A0A9P9IUU5"/>
<feature type="region of interest" description="Disordered" evidence="1">
    <location>
        <begin position="65"/>
        <end position="86"/>
    </location>
</feature>
<organism evidence="2 3">
    <name type="scientific">Dendryphion nanum</name>
    <dbReference type="NCBI Taxonomy" id="256645"/>
    <lineage>
        <taxon>Eukaryota</taxon>
        <taxon>Fungi</taxon>
        <taxon>Dikarya</taxon>
        <taxon>Ascomycota</taxon>
        <taxon>Pezizomycotina</taxon>
        <taxon>Dothideomycetes</taxon>
        <taxon>Pleosporomycetidae</taxon>
        <taxon>Pleosporales</taxon>
        <taxon>Torulaceae</taxon>
        <taxon>Dendryphion</taxon>
    </lineage>
</organism>
<gene>
    <name evidence="2" type="ORF">B0J11DRAFT_520285</name>
</gene>
<feature type="compositionally biased region" description="Polar residues" evidence="1">
    <location>
        <begin position="170"/>
        <end position="199"/>
    </location>
</feature>
<keyword evidence="3" id="KW-1185">Reference proteome</keyword>
<dbReference type="EMBL" id="JAGMWT010000003">
    <property type="protein sequence ID" value="KAH7131885.1"/>
    <property type="molecule type" value="Genomic_DNA"/>
</dbReference>
<dbReference type="Proteomes" id="UP000700596">
    <property type="component" value="Unassembled WGS sequence"/>
</dbReference>
<feature type="region of interest" description="Disordered" evidence="1">
    <location>
        <begin position="152"/>
        <end position="242"/>
    </location>
</feature>
<feature type="region of interest" description="Disordered" evidence="1">
    <location>
        <begin position="321"/>
        <end position="348"/>
    </location>
</feature>
<evidence type="ECO:0000256" key="1">
    <source>
        <dbReference type="SAM" id="MobiDB-lite"/>
    </source>
</evidence>
<evidence type="ECO:0000313" key="3">
    <source>
        <dbReference type="Proteomes" id="UP000700596"/>
    </source>
</evidence>
<feature type="compositionally biased region" description="Low complexity" evidence="1">
    <location>
        <begin position="201"/>
        <end position="211"/>
    </location>
</feature>
<comment type="caution">
    <text evidence="2">The sequence shown here is derived from an EMBL/GenBank/DDBJ whole genome shotgun (WGS) entry which is preliminary data.</text>
</comment>
<dbReference type="OrthoDB" id="3800980at2759"/>
<evidence type="ECO:0000313" key="2">
    <source>
        <dbReference type="EMBL" id="KAH7131885.1"/>
    </source>
</evidence>
<proteinExistence type="predicted"/>
<accession>A0A9P9IUU5</accession>
<protein>
    <submittedName>
        <fullName evidence="2">Uncharacterized protein</fullName>
    </submittedName>
</protein>